<evidence type="ECO:0000256" key="2">
    <source>
        <dbReference type="SAM" id="SignalP"/>
    </source>
</evidence>
<evidence type="ECO:0000313" key="3">
    <source>
        <dbReference type="EMBL" id="PJJ42497.1"/>
    </source>
</evidence>
<sequence>MCNMLKMILLLSCALFAQEMPSPVDSVSQNVDEVEVVNQRHLIYYDSGLFGFCKEYYVDGKVVDLSEVTQLLLENESSRRDAKISKVLMGIGYVFGGLSGFLLGYGFVQSPPYSKYMFIGSAISFSVGLVGARASSHYLDKAIDEY</sequence>
<comment type="caution">
    <text evidence="3">The sequence shown here is derived from an EMBL/GenBank/DDBJ whole genome shotgun (WGS) entry which is preliminary data.</text>
</comment>
<reference evidence="3 4" key="1">
    <citation type="submission" date="2017-11" db="EMBL/GenBank/DDBJ databases">
        <title>Animal gut microbial communities from fecal samples from Wisconsin, USA.</title>
        <authorList>
            <person name="Neumann A."/>
        </authorList>
    </citation>
    <scope>NUCLEOTIDE SEQUENCE [LARGE SCALE GENOMIC DNA]</scope>
    <source>
        <strain evidence="3 4">UWS3</strain>
    </source>
</reference>
<keyword evidence="1" id="KW-0812">Transmembrane</keyword>
<feature type="transmembrane region" description="Helical" evidence="1">
    <location>
        <begin position="87"/>
        <end position="107"/>
    </location>
</feature>
<proteinExistence type="predicted"/>
<evidence type="ECO:0000256" key="1">
    <source>
        <dbReference type="SAM" id="Phobius"/>
    </source>
</evidence>
<accession>A0A2M9AA61</accession>
<feature type="chain" id="PRO_5014631064" evidence="2">
    <location>
        <begin position="18"/>
        <end position="146"/>
    </location>
</feature>
<evidence type="ECO:0000313" key="4">
    <source>
        <dbReference type="Proteomes" id="UP000231134"/>
    </source>
</evidence>
<keyword evidence="2" id="KW-0732">Signal</keyword>
<keyword evidence="1" id="KW-0472">Membrane</keyword>
<dbReference type="Proteomes" id="UP000231134">
    <property type="component" value="Unassembled WGS sequence"/>
</dbReference>
<dbReference type="EMBL" id="PGEX01000001">
    <property type="protein sequence ID" value="PJJ42497.1"/>
    <property type="molecule type" value="Genomic_DNA"/>
</dbReference>
<organism evidence="3 4">
    <name type="scientific">Hallerella succinigenes</name>
    <dbReference type="NCBI Taxonomy" id="1896222"/>
    <lineage>
        <taxon>Bacteria</taxon>
        <taxon>Pseudomonadati</taxon>
        <taxon>Fibrobacterota</taxon>
        <taxon>Fibrobacteria</taxon>
        <taxon>Fibrobacterales</taxon>
        <taxon>Fibrobacteraceae</taxon>
        <taxon>Hallerella</taxon>
    </lineage>
</organism>
<dbReference type="AlphaFoldDB" id="A0A2M9AA61"/>
<keyword evidence="4" id="KW-1185">Reference proteome</keyword>
<protein>
    <submittedName>
        <fullName evidence="3">Uncharacterized protein</fullName>
    </submittedName>
</protein>
<keyword evidence="1" id="KW-1133">Transmembrane helix</keyword>
<feature type="signal peptide" evidence="2">
    <location>
        <begin position="1"/>
        <end position="17"/>
    </location>
</feature>
<gene>
    <name evidence="3" type="ORF">BGX16_2528</name>
</gene>
<name>A0A2M9AA61_9BACT</name>